<sequence length="51" mass="5561">MCELLDMLCATNDLMGRALSGSDTGVLTMTSCKLDGRVSNLQSLLQRRRGK</sequence>
<proteinExistence type="predicted"/>
<gene>
    <name evidence="1" type="primary">A03g505960.1_BraROA</name>
    <name evidence="1" type="ORF">IGI04_012511</name>
</gene>
<protein>
    <submittedName>
        <fullName evidence="1">Uncharacterized protein</fullName>
    </submittedName>
</protein>
<reference evidence="1 2" key="1">
    <citation type="submission" date="2021-03" db="EMBL/GenBank/DDBJ databases">
        <authorList>
            <person name="King G.J."/>
            <person name="Bancroft I."/>
            <person name="Baten A."/>
            <person name="Bloomfield J."/>
            <person name="Borpatragohain P."/>
            <person name="He Z."/>
            <person name="Irish N."/>
            <person name="Irwin J."/>
            <person name="Liu K."/>
            <person name="Mauleon R.P."/>
            <person name="Moore J."/>
            <person name="Morris R."/>
            <person name="Ostergaard L."/>
            <person name="Wang B."/>
            <person name="Wells R."/>
        </authorList>
    </citation>
    <scope>NUCLEOTIDE SEQUENCE [LARGE SCALE GENOMIC DNA]</scope>
    <source>
        <strain evidence="1">R-o-18</strain>
        <tissue evidence="1">Leaf</tissue>
    </source>
</reference>
<organism evidence="1 2">
    <name type="scientific">Brassica rapa subsp. trilocularis</name>
    <dbReference type="NCBI Taxonomy" id="1813537"/>
    <lineage>
        <taxon>Eukaryota</taxon>
        <taxon>Viridiplantae</taxon>
        <taxon>Streptophyta</taxon>
        <taxon>Embryophyta</taxon>
        <taxon>Tracheophyta</taxon>
        <taxon>Spermatophyta</taxon>
        <taxon>Magnoliopsida</taxon>
        <taxon>eudicotyledons</taxon>
        <taxon>Gunneridae</taxon>
        <taxon>Pentapetalae</taxon>
        <taxon>rosids</taxon>
        <taxon>malvids</taxon>
        <taxon>Brassicales</taxon>
        <taxon>Brassicaceae</taxon>
        <taxon>Brassiceae</taxon>
        <taxon>Brassica</taxon>
    </lineage>
</organism>
<evidence type="ECO:0000313" key="2">
    <source>
        <dbReference type="Proteomes" id="UP000823674"/>
    </source>
</evidence>
<evidence type="ECO:0000313" key="1">
    <source>
        <dbReference type="EMBL" id="KAG5406392.1"/>
    </source>
</evidence>
<keyword evidence="2" id="KW-1185">Reference proteome</keyword>
<dbReference type="EMBL" id="JADBGQ010000003">
    <property type="protein sequence ID" value="KAG5406392.1"/>
    <property type="molecule type" value="Genomic_DNA"/>
</dbReference>
<accession>A0ABQ7N639</accession>
<dbReference type="Proteomes" id="UP000823674">
    <property type="component" value="Chromosome A03"/>
</dbReference>
<name>A0ABQ7N639_BRACM</name>
<comment type="caution">
    <text evidence="1">The sequence shown here is derived from an EMBL/GenBank/DDBJ whole genome shotgun (WGS) entry which is preliminary data.</text>
</comment>